<gene>
    <name evidence="1" type="ORF">ALQ37_05078</name>
</gene>
<dbReference type="Gene3D" id="3.40.50.12780">
    <property type="entry name" value="N-terminal domain of ligase-like"/>
    <property type="match status" value="1"/>
</dbReference>
<protein>
    <submittedName>
        <fullName evidence="1">Syringopeptin synthetase C</fullName>
    </submittedName>
</protein>
<dbReference type="GO" id="GO:0005829">
    <property type="term" value="C:cytosol"/>
    <property type="evidence" value="ECO:0007669"/>
    <property type="project" value="TreeGrafter"/>
</dbReference>
<evidence type="ECO:0000313" key="2">
    <source>
        <dbReference type="Proteomes" id="UP000274541"/>
    </source>
</evidence>
<feature type="non-terminal residue" evidence="1">
    <location>
        <position position="1"/>
    </location>
</feature>
<dbReference type="Proteomes" id="UP000274541">
    <property type="component" value="Unassembled WGS sequence"/>
</dbReference>
<dbReference type="PANTHER" id="PTHR45527">
    <property type="entry name" value="NONRIBOSOMAL PEPTIDE SYNTHETASE"/>
    <property type="match status" value="1"/>
</dbReference>
<feature type="non-terminal residue" evidence="1">
    <location>
        <position position="110"/>
    </location>
</feature>
<dbReference type="PANTHER" id="PTHR45527:SF14">
    <property type="entry name" value="PLIPASTATIN SYNTHASE SUBUNIT B"/>
    <property type="match status" value="1"/>
</dbReference>
<accession>A0A3M3WY39</accession>
<name>A0A3M3WY39_PSEAP</name>
<evidence type="ECO:0000313" key="1">
    <source>
        <dbReference type="EMBL" id="RMO62678.1"/>
    </source>
</evidence>
<dbReference type="GO" id="GO:0031177">
    <property type="term" value="F:phosphopantetheine binding"/>
    <property type="evidence" value="ECO:0007669"/>
    <property type="project" value="TreeGrafter"/>
</dbReference>
<comment type="caution">
    <text evidence="1">The sequence shown here is derived from an EMBL/GenBank/DDBJ whole genome shotgun (WGS) entry which is preliminary data.</text>
</comment>
<sequence>TLNVDDFGEDFKLTALATITVGAQRVCGYMHTALEHLVDALELMPQASLQSLSILPAVEREQLLVTFNDNALDYPQQQTIHGMFEAQVERTPQTLAVVHGEQRLTYRELN</sequence>
<dbReference type="AlphaFoldDB" id="A0A3M3WY39"/>
<dbReference type="GO" id="GO:0044550">
    <property type="term" value="P:secondary metabolite biosynthetic process"/>
    <property type="evidence" value="ECO:0007669"/>
    <property type="project" value="TreeGrafter"/>
</dbReference>
<organism evidence="1 2">
    <name type="scientific">Pseudomonas syringae pv. aptata</name>
    <dbReference type="NCBI Taxonomy" id="83167"/>
    <lineage>
        <taxon>Bacteria</taxon>
        <taxon>Pseudomonadati</taxon>
        <taxon>Pseudomonadota</taxon>
        <taxon>Gammaproteobacteria</taxon>
        <taxon>Pseudomonadales</taxon>
        <taxon>Pseudomonadaceae</taxon>
        <taxon>Pseudomonas</taxon>
        <taxon>Pseudomonas syringae</taxon>
    </lineage>
</organism>
<reference evidence="1 2" key="1">
    <citation type="submission" date="2018-08" db="EMBL/GenBank/DDBJ databases">
        <title>Recombination of ecologically and evolutionarily significant loci maintains genetic cohesion in the Pseudomonas syringae species complex.</title>
        <authorList>
            <person name="Dillon M."/>
            <person name="Thakur S."/>
            <person name="Almeida R.N.D."/>
            <person name="Weir B.S."/>
            <person name="Guttman D.S."/>
        </authorList>
    </citation>
    <scope>NUCLEOTIDE SEQUENCE [LARGE SCALE GENOMIC DNA]</scope>
    <source>
        <strain evidence="1 2">ICMP 4388</strain>
    </source>
</reference>
<proteinExistence type="predicted"/>
<dbReference type="InterPro" id="IPR042099">
    <property type="entry name" value="ANL_N_sf"/>
</dbReference>
<dbReference type="EMBL" id="RBPX01000245">
    <property type="protein sequence ID" value="RMO62678.1"/>
    <property type="molecule type" value="Genomic_DNA"/>
</dbReference>
<dbReference type="GO" id="GO:0043041">
    <property type="term" value="P:amino acid activation for nonribosomal peptide biosynthetic process"/>
    <property type="evidence" value="ECO:0007669"/>
    <property type="project" value="TreeGrafter"/>
</dbReference>
<dbReference type="SUPFAM" id="SSF56801">
    <property type="entry name" value="Acetyl-CoA synthetase-like"/>
    <property type="match status" value="1"/>
</dbReference>